<keyword evidence="2" id="KW-1185">Reference proteome</keyword>
<gene>
    <name evidence="1" type="ORF">FWILDA_LOCUS11684</name>
</gene>
<name>A0A9W4SX72_9GLOM</name>
<dbReference type="Proteomes" id="UP001153678">
    <property type="component" value="Unassembled WGS sequence"/>
</dbReference>
<feature type="non-terminal residue" evidence="1">
    <location>
        <position position="1"/>
    </location>
</feature>
<dbReference type="EMBL" id="CAMKVN010003411">
    <property type="protein sequence ID" value="CAI2184651.1"/>
    <property type="molecule type" value="Genomic_DNA"/>
</dbReference>
<proteinExistence type="predicted"/>
<accession>A0A9W4SX72</accession>
<evidence type="ECO:0000313" key="1">
    <source>
        <dbReference type="EMBL" id="CAI2184651.1"/>
    </source>
</evidence>
<protein>
    <submittedName>
        <fullName evidence="1">4134_t:CDS:1</fullName>
    </submittedName>
</protein>
<organism evidence="1 2">
    <name type="scientific">Funneliformis geosporum</name>
    <dbReference type="NCBI Taxonomy" id="1117311"/>
    <lineage>
        <taxon>Eukaryota</taxon>
        <taxon>Fungi</taxon>
        <taxon>Fungi incertae sedis</taxon>
        <taxon>Mucoromycota</taxon>
        <taxon>Glomeromycotina</taxon>
        <taxon>Glomeromycetes</taxon>
        <taxon>Glomerales</taxon>
        <taxon>Glomeraceae</taxon>
        <taxon>Funneliformis</taxon>
    </lineage>
</organism>
<dbReference type="AlphaFoldDB" id="A0A9W4SX72"/>
<reference evidence="1" key="1">
    <citation type="submission" date="2022-08" db="EMBL/GenBank/DDBJ databases">
        <authorList>
            <person name="Kallberg Y."/>
            <person name="Tangrot J."/>
            <person name="Rosling A."/>
        </authorList>
    </citation>
    <scope>NUCLEOTIDE SEQUENCE</scope>
    <source>
        <strain evidence="1">Wild A</strain>
    </source>
</reference>
<comment type="caution">
    <text evidence="1">The sequence shown here is derived from an EMBL/GenBank/DDBJ whole genome shotgun (WGS) entry which is preliminary data.</text>
</comment>
<evidence type="ECO:0000313" key="2">
    <source>
        <dbReference type="Proteomes" id="UP001153678"/>
    </source>
</evidence>
<sequence>QNKGLIKDALEIYLNQSSSFLSEYSNPAYQGMGATEEDKRVYQNQKVKNKKIVEECKELLSKLEE</sequence>